<keyword evidence="1 5" id="KW-0808">Transferase</keyword>
<dbReference type="GO" id="GO:0005840">
    <property type="term" value="C:ribosome"/>
    <property type="evidence" value="ECO:0007669"/>
    <property type="project" value="UniProtKB-KW"/>
</dbReference>
<evidence type="ECO:0000256" key="2">
    <source>
        <dbReference type="ARBA" id="ARBA00023315"/>
    </source>
</evidence>
<proteinExistence type="inferred from homology"/>
<feature type="domain" description="N-acetyltransferase" evidence="4">
    <location>
        <begin position="36"/>
        <end position="207"/>
    </location>
</feature>
<dbReference type="PANTHER" id="PTHR43792">
    <property type="entry name" value="GNAT FAMILY, PUTATIVE (AFU_ORTHOLOGUE AFUA_3G00765)-RELATED-RELATED"/>
    <property type="match status" value="1"/>
</dbReference>
<dbReference type="SUPFAM" id="SSF55729">
    <property type="entry name" value="Acyl-CoA N-acyltransferases (Nat)"/>
    <property type="match status" value="1"/>
</dbReference>
<dbReference type="PANTHER" id="PTHR43792:SF8">
    <property type="entry name" value="[RIBOSOMAL PROTEIN US5]-ALANINE N-ACETYLTRANSFERASE"/>
    <property type="match status" value="1"/>
</dbReference>
<dbReference type="Gene3D" id="3.40.630.30">
    <property type="match status" value="1"/>
</dbReference>
<sequence>MPIFFPTPKPAVGPRHPLHPGWPEYTATRTIGNHLIRLRPLNKSDGAEWARQRIHDQHILQPVEPTIATDWHTAHDQRHWNEFYKNIQQAARSGQIVPFVIEIDGHFYGQVTIGGIQHGTASDCWIGYWLHSSKSGIGIATAACHLGVDHAFRRIGVHRITATHLPTNPASRRVLEKIGFRQEGYLHRNLHIDGKWRDHYLMALTAEEYINP</sequence>
<comment type="similarity">
    <text evidence="3">Belongs to the acetyltransferase family. RimJ subfamily.</text>
</comment>
<keyword evidence="2 5" id="KW-0012">Acyltransferase</keyword>
<dbReference type="InterPro" id="IPR051531">
    <property type="entry name" value="N-acetyltransferase"/>
</dbReference>
<keyword evidence="5" id="KW-0687">Ribonucleoprotein</keyword>
<evidence type="ECO:0000256" key="3">
    <source>
        <dbReference type="ARBA" id="ARBA00038502"/>
    </source>
</evidence>
<name>A0A0G3GXS4_9CORY</name>
<dbReference type="InterPro" id="IPR000182">
    <property type="entry name" value="GNAT_dom"/>
</dbReference>
<gene>
    <name evidence="5" type="ORF">CMUST_05035</name>
</gene>
<dbReference type="PATRIC" id="fig|571915.4.peg.1067"/>
<reference evidence="6" key="2">
    <citation type="submission" date="2015-05" db="EMBL/GenBank/DDBJ databases">
        <title>Complete genome sequence of Corynebacterium mustelae DSM 45274, isolated from various tissues of a male ferret with lethal sepsis.</title>
        <authorList>
            <person name="Ruckert C."/>
            <person name="Albersmeier A."/>
            <person name="Winkler A."/>
            <person name="Tauch A."/>
        </authorList>
    </citation>
    <scope>NUCLEOTIDE SEQUENCE [LARGE SCALE GENOMIC DNA]</scope>
    <source>
        <strain evidence="6">DSM 45274</strain>
    </source>
</reference>
<reference evidence="5 6" key="1">
    <citation type="journal article" date="2015" name="Genome Announc.">
        <title>Complete Genome Sequence of the Type Strain Corynebacterium mustelae DSM 45274, Isolated from Various Tissues of a Male Ferret with Lethal Sepsis.</title>
        <authorList>
            <person name="Ruckert C."/>
            <person name="Eimer J."/>
            <person name="Winkler A."/>
            <person name="Tauch A."/>
        </authorList>
    </citation>
    <scope>NUCLEOTIDE SEQUENCE [LARGE SCALE GENOMIC DNA]</scope>
    <source>
        <strain evidence="5 6">DSM 45274</strain>
    </source>
</reference>
<protein>
    <submittedName>
        <fullName evidence="5">Acetyltransferase, ribosomal protein N-acetylase</fullName>
        <ecNumber evidence="5">2.3.1.128</ecNumber>
    </submittedName>
</protein>
<dbReference type="InterPro" id="IPR016181">
    <property type="entry name" value="Acyl_CoA_acyltransferase"/>
</dbReference>
<dbReference type="EC" id="2.3.1.128" evidence="5"/>
<evidence type="ECO:0000259" key="4">
    <source>
        <dbReference type="PROSITE" id="PS51186"/>
    </source>
</evidence>
<evidence type="ECO:0000313" key="6">
    <source>
        <dbReference type="Proteomes" id="UP000035199"/>
    </source>
</evidence>
<dbReference type="STRING" id="571915.CMUST_05035"/>
<dbReference type="RefSeq" id="WP_047261574.1">
    <property type="nucleotide sequence ID" value="NZ_CP011542.1"/>
</dbReference>
<accession>A0A0G3GXS4</accession>
<dbReference type="PROSITE" id="PS51186">
    <property type="entry name" value="GNAT"/>
    <property type="match status" value="1"/>
</dbReference>
<dbReference type="GO" id="GO:0008999">
    <property type="term" value="F:protein-N-terminal-alanine acetyltransferase activity"/>
    <property type="evidence" value="ECO:0007669"/>
    <property type="project" value="TreeGrafter"/>
</dbReference>
<evidence type="ECO:0000313" key="5">
    <source>
        <dbReference type="EMBL" id="AKK05345.1"/>
    </source>
</evidence>
<dbReference type="EMBL" id="CP011542">
    <property type="protein sequence ID" value="AKK05345.1"/>
    <property type="molecule type" value="Genomic_DNA"/>
</dbReference>
<dbReference type="GO" id="GO:0005737">
    <property type="term" value="C:cytoplasm"/>
    <property type="evidence" value="ECO:0007669"/>
    <property type="project" value="TreeGrafter"/>
</dbReference>
<dbReference type="KEGG" id="cmv:CMUST_05035"/>
<dbReference type="Proteomes" id="UP000035199">
    <property type="component" value="Chromosome"/>
</dbReference>
<dbReference type="AlphaFoldDB" id="A0A0G3GXS4"/>
<dbReference type="OrthoDB" id="5242221at2"/>
<dbReference type="Pfam" id="PF13302">
    <property type="entry name" value="Acetyltransf_3"/>
    <property type="match status" value="1"/>
</dbReference>
<evidence type="ECO:0000256" key="1">
    <source>
        <dbReference type="ARBA" id="ARBA00022679"/>
    </source>
</evidence>
<keyword evidence="6" id="KW-1185">Reference proteome</keyword>
<organism evidence="5 6">
    <name type="scientific">Corynebacterium mustelae</name>
    <dbReference type="NCBI Taxonomy" id="571915"/>
    <lineage>
        <taxon>Bacteria</taxon>
        <taxon>Bacillati</taxon>
        <taxon>Actinomycetota</taxon>
        <taxon>Actinomycetes</taxon>
        <taxon>Mycobacteriales</taxon>
        <taxon>Corynebacteriaceae</taxon>
        <taxon>Corynebacterium</taxon>
    </lineage>
</organism>
<keyword evidence="5" id="KW-0689">Ribosomal protein</keyword>